<feature type="transmembrane region" description="Helical" evidence="1">
    <location>
        <begin position="12"/>
        <end position="32"/>
    </location>
</feature>
<evidence type="ECO:0000313" key="3">
    <source>
        <dbReference type="EMBL" id="PSK90011.1"/>
    </source>
</evidence>
<dbReference type="Proteomes" id="UP000240572">
    <property type="component" value="Unassembled WGS sequence"/>
</dbReference>
<accession>A0A2P8CYG2</accession>
<dbReference type="OrthoDB" id="8965954at2"/>
<keyword evidence="1" id="KW-1133">Transmembrane helix</keyword>
<keyword evidence="1" id="KW-0812">Transmembrane</keyword>
<comment type="caution">
    <text evidence="3">The sequence shown here is derived from an EMBL/GenBank/DDBJ whole genome shotgun (WGS) entry which is preliminary data.</text>
</comment>
<gene>
    <name evidence="3" type="ORF">B0I18_10916</name>
</gene>
<dbReference type="InterPro" id="IPR025698">
    <property type="entry name" value="2TM_dom"/>
</dbReference>
<organism evidence="3 4">
    <name type="scientific">Taibaiella chishuiensis</name>
    <dbReference type="NCBI Taxonomy" id="1434707"/>
    <lineage>
        <taxon>Bacteria</taxon>
        <taxon>Pseudomonadati</taxon>
        <taxon>Bacteroidota</taxon>
        <taxon>Chitinophagia</taxon>
        <taxon>Chitinophagales</taxon>
        <taxon>Chitinophagaceae</taxon>
        <taxon>Taibaiella</taxon>
    </lineage>
</organism>
<evidence type="ECO:0000313" key="4">
    <source>
        <dbReference type="Proteomes" id="UP000240572"/>
    </source>
</evidence>
<dbReference type="Pfam" id="PF13239">
    <property type="entry name" value="2TM"/>
    <property type="match status" value="1"/>
</dbReference>
<protein>
    <submittedName>
        <fullName evidence="3">2TM domain-containing protein</fullName>
    </submittedName>
</protein>
<proteinExistence type="predicted"/>
<dbReference type="RefSeq" id="WP_106524359.1">
    <property type="nucleotide sequence ID" value="NZ_PYGD01000009.1"/>
</dbReference>
<keyword evidence="4" id="KW-1185">Reference proteome</keyword>
<feature type="transmembrane region" description="Helical" evidence="1">
    <location>
        <begin position="44"/>
        <end position="65"/>
    </location>
</feature>
<evidence type="ECO:0000259" key="2">
    <source>
        <dbReference type="Pfam" id="PF13239"/>
    </source>
</evidence>
<evidence type="ECO:0000256" key="1">
    <source>
        <dbReference type="SAM" id="Phobius"/>
    </source>
</evidence>
<keyword evidence="1" id="KW-0472">Membrane</keyword>
<feature type="domain" description="2TM" evidence="2">
    <location>
        <begin position="10"/>
        <end position="78"/>
    </location>
</feature>
<reference evidence="3 4" key="1">
    <citation type="submission" date="2018-03" db="EMBL/GenBank/DDBJ databases">
        <title>Genomic Encyclopedia of Type Strains, Phase III (KMG-III): the genomes of soil and plant-associated and newly described type strains.</title>
        <authorList>
            <person name="Whitman W."/>
        </authorList>
    </citation>
    <scope>NUCLEOTIDE SEQUENCE [LARGE SCALE GENOMIC DNA]</scope>
    <source>
        <strain evidence="3 4">CGMCC 1.12700</strain>
    </source>
</reference>
<name>A0A2P8CYG2_9BACT</name>
<dbReference type="AlphaFoldDB" id="A0A2P8CYG2"/>
<sequence length="82" mass="9617">MPQKLPATGKQVRGWFMHLVVFAIVNIILWYICYKGATGWVYPWPIWITSAWGLLVIGHACMVWANYEDKNYTEWQEQINNG</sequence>
<dbReference type="EMBL" id="PYGD01000009">
    <property type="protein sequence ID" value="PSK90011.1"/>
    <property type="molecule type" value="Genomic_DNA"/>
</dbReference>